<evidence type="ECO:0000313" key="13">
    <source>
        <dbReference type="EMBL" id="OGE83734.1"/>
    </source>
</evidence>
<dbReference type="Gene3D" id="3.40.470.10">
    <property type="entry name" value="Uracil-DNA glycosylase-like domain"/>
    <property type="match status" value="1"/>
</dbReference>
<evidence type="ECO:0000256" key="6">
    <source>
        <dbReference type="ARBA" id="ARBA00022723"/>
    </source>
</evidence>
<reference evidence="13 14" key="1">
    <citation type="journal article" date="2016" name="Nat. Commun.">
        <title>Thousands of microbial genomes shed light on interconnected biogeochemical processes in an aquifer system.</title>
        <authorList>
            <person name="Anantharaman K."/>
            <person name="Brown C.T."/>
            <person name="Hug L.A."/>
            <person name="Sharon I."/>
            <person name="Castelle C.J."/>
            <person name="Probst A.J."/>
            <person name="Thomas B.C."/>
            <person name="Singh A."/>
            <person name="Wilkins M.J."/>
            <person name="Karaoz U."/>
            <person name="Brodie E.L."/>
            <person name="Williams K.H."/>
            <person name="Hubbard S.S."/>
            <person name="Banfield J.F."/>
        </authorList>
    </citation>
    <scope>NUCLEOTIDE SEQUENCE [LARGE SCALE GENOMIC DNA]</scope>
</reference>
<name>A0A1F5P1J5_9BACT</name>
<comment type="caution">
    <text evidence="13">The sequence shown here is derived from an EMBL/GenBank/DDBJ whole genome shotgun (WGS) entry which is preliminary data.</text>
</comment>
<evidence type="ECO:0000256" key="3">
    <source>
        <dbReference type="ARBA" id="ARBA00012030"/>
    </source>
</evidence>
<evidence type="ECO:0000256" key="5">
    <source>
        <dbReference type="ARBA" id="ARBA00022485"/>
    </source>
</evidence>
<evidence type="ECO:0000313" key="14">
    <source>
        <dbReference type="Proteomes" id="UP000176339"/>
    </source>
</evidence>
<evidence type="ECO:0000256" key="2">
    <source>
        <dbReference type="ARBA" id="ARBA00006521"/>
    </source>
</evidence>
<evidence type="ECO:0000256" key="11">
    <source>
        <dbReference type="ARBA" id="ARBA00023204"/>
    </source>
</evidence>
<keyword evidence="11" id="KW-0234">DNA repair</keyword>
<dbReference type="GO" id="GO:0046872">
    <property type="term" value="F:metal ion binding"/>
    <property type="evidence" value="ECO:0007669"/>
    <property type="project" value="UniProtKB-KW"/>
</dbReference>
<keyword evidence="9" id="KW-0408">Iron</keyword>
<organism evidence="13 14">
    <name type="scientific">Candidatus Doudnabacteria bacterium RIFCSPHIGHO2_01_FULL_49_9</name>
    <dbReference type="NCBI Taxonomy" id="1817827"/>
    <lineage>
        <taxon>Bacteria</taxon>
        <taxon>Candidatus Doudnaibacteriota</taxon>
    </lineage>
</organism>
<sequence>MSKAAELEKIKAEMETNASLPLRAEGINLVFGVGSAEAELVFIGEAPGFHENKHMEPFVGRAGQLLNKLLERVKIPRAQVYITNIVKHRPPGNRDPEPDELSAYKPYLTRELHIIKPKIVATLGRFSMNYFLPYAKISTDHGKIYKMNQTLIYPLYHPAAALRSTTVLGELEKDFLKIPAILKKYDSLITKVERPKEIIETKKGTIEKQQPLF</sequence>
<evidence type="ECO:0000256" key="1">
    <source>
        <dbReference type="ARBA" id="ARBA00001400"/>
    </source>
</evidence>
<keyword evidence="6" id="KW-0479">Metal-binding</keyword>
<evidence type="ECO:0000256" key="8">
    <source>
        <dbReference type="ARBA" id="ARBA00022801"/>
    </source>
</evidence>
<dbReference type="Pfam" id="PF03167">
    <property type="entry name" value="UDG"/>
    <property type="match status" value="1"/>
</dbReference>
<dbReference type="InterPro" id="IPR036895">
    <property type="entry name" value="Uracil-DNA_glycosylase-like_sf"/>
</dbReference>
<accession>A0A1F5P1J5</accession>
<keyword evidence="5" id="KW-0004">4Fe-4S</keyword>
<proteinExistence type="inferred from homology"/>
<dbReference type="EMBL" id="MFEN01000038">
    <property type="protein sequence ID" value="OGE83734.1"/>
    <property type="molecule type" value="Genomic_DNA"/>
</dbReference>
<dbReference type="EC" id="3.2.2.27" evidence="3"/>
<comment type="catalytic activity">
    <reaction evidence="1">
        <text>Hydrolyzes single-stranded DNA or mismatched double-stranded DNA and polynucleotides, releasing free uracil.</text>
        <dbReference type="EC" id="3.2.2.27"/>
    </reaction>
</comment>
<evidence type="ECO:0000256" key="9">
    <source>
        <dbReference type="ARBA" id="ARBA00023004"/>
    </source>
</evidence>
<evidence type="ECO:0000259" key="12">
    <source>
        <dbReference type="SMART" id="SM00986"/>
    </source>
</evidence>
<dbReference type="InterPro" id="IPR005273">
    <property type="entry name" value="Ura-DNA_glyco_family4"/>
</dbReference>
<feature type="domain" description="Uracil-DNA glycosylase-like" evidence="12">
    <location>
        <begin position="31"/>
        <end position="176"/>
    </location>
</feature>
<comment type="similarity">
    <text evidence="2">Belongs to the uracil-DNA glycosylase (UDG) superfamily. Type 4 (UDGa) family.</text>
</comment>
<keyword evidence="10" id="KW-0411">Iron-sulfur</keyword>
<dbReference type="SUPFAM" id="SSF52141">
    <property type="entry name" value="Uracil-DNA glycosylase-like"/>
    <property type="match status" value="1"/>
</dbReference>
<dbReference type="PANTHER" id="PTHR33693:SF1">
    <property type="entry name" value="TYPE-4 URACIL-DNA GLYCOSYLASE"/>
    <property type="match status" value="1"/>
</dbReference>
<dbReference type="GO" id="GO:0051539">
    <property type="term" value="F:4 iron, 4 sulfur cluster binding"/>
    <property type="evidence" value="ECO:0007669"/>
    <property type="project" value="UniProtKB-KW"/>
</dbReference>
<dbReference type="SMART" id="SM00986">
    <property type="entry name" value="UDG"/>
    <property type="match status" value="1"/>
</dbReference>
<evidence type="ECO:0000256" key="10">
    <source>
        <dbReference type="ARBA" id="ARBA00023014"/>
    </source>
</evidence>
<dbReference type="CDD" id="cd10030">
    <property type="entry name" value="UDG-F4_TTUDGA_SPO1dp_like"/>
    <property type="match status" value="1"/>
</dbReference>
<dbReference type="InterPro" id="IPR005122">
    <property type="entry name" value="Uracil-DNA_glycosylase-like"/>
</dbReference>
<dbReference type="PANTHER" id="PTHR33693">
    <property type="entry name" value="TYPE-5 URACIL-DNA GLYCOSYLASE"/>
    <property type="match status" value="1"/>
</dbReference>
<dbReference type="GO" id="GO:0004844">
    <property type="term" value="F:uracil DNA N-glycosylase activity"/>
    <property type="evidence" value="ECO:0007669"/>
    <property type="project" value="UniProtKB-EC"/>
</dbReference>
<evidence type="ECO:0000256" key="4">
    <source>
        <dbReference type="ARBA" id="ARBA00019403"/>
    </source>
</evidence>
<keyword evidence="8" id="KW-0378">Hydrolase</keyword>
<dbReference type="InterPro" id="IPR051536">
    <property type="entry name" value="UDG_Type-4/5"/>
</dbReference>
<evidence type="ECO:0000256" key="7">
    <source>
        <dbReference type="ARBA" id="ARBA00022763"/>
    </source>
</evidence>
<protein>
    <recommendedName>
        <fullName evidence="4">Type-4 uracil-DNA glycosylase</fullName>
        <ecNumber evidence="3">3.2.2.27</ecNumber>
    </recommendedName>
</protein>
<dbReference type="Proteomes" id="UP000176339">
    <property type="component" value="Unassembled WGS sequence"/>
</dbReference>
<dbReference type="AlphaFoldDB" id="A0A1F5P1J5"/>
<dbReference type="SMART" id="SM00987">
    <property type="entry name" value="UreE_C"/>
    <property type="match status" value="1"/>
</dbReference>
<dbReference type="GO" id="GO:0006281">
    <property type="term" value="P:DNA repair"/>
    <property type="evidence" value="ECO:0007669"/>
    <property type="project" value="UniProtKB-KW"/>
</dbReference>
<dbReference type="NCBIfam" id="TIGR00758">
    <property type="entry name" value="UDG_fam4"/>
    <property type="match status" value="1"/>
</dbReference>
<gene>
    <name evidence="13" type="ORF">A2846_04450</name>
</gene>
<keyword evidence="7" id="KW-0227">DNA damage</keyword>